<sequence length="158" mass="17445" precursor="true">MKTCVLASIVSLVLAAPSWAQDNTQPTSDSATDAADLLRRDDPDNTVQRGPLSSEPGTVVVLRGLDKVTARTRDFEVEIGDTVQFGALSITAQYCRKRPPEETPETYAFLQINDRRTDGFGVDVEGEQVFSGWMFASRPAQNPLEHPVYDVWVIDCRA</sequence>
<dbReference type="HOGENOM" id="CLU_125916_1_0_5"/>
<proteinExistence type="predicted"/>
<dbReference type="STRING" id="394221.Mmar10_1263"/>
<evidence type="ECO:0000313" key="3">
    <source>
        <dbReference type="Proteomes" id="UP000001964"/>
    </source>
</evidence>
<feature type="signal peptide" evidence="1">
    <location>
        <begin position="1"/>
        <end position="20"/>
    </location>
</feature>
<keyword evidence="3" id="KW-1185">Reference proteome</keyword>
<dbReference type="AlphaFoldDB" id="Q0AQ82"/>
<keyword evidence="1" id="KW-0732">Signal</keyword>
<dbReference type="Proteomes" id="UP000001964">
    <property type="component" value="Chromosome"/>
</dbReference>
<dbReference type="Pfam" id="PF09923">
    <property type="entry name" value="DUF2155"/>
    <property type="match status" value="1"/>
</dbReference>
<dbReference type="RefSeq" id="WP_011643202.1">
    <property type="nucleotide sequence ID" value="NC_008347.1"/>
</dbReference>
<accession>Q0AQ82</accession>
<dbReference type="KEGG" id="mmr:Mmar10_1263"/>
<dbReference type="OrthoDB" id="9810376at2"/>
<evidence type="ECO:0008006" key="4">
    <source>
        <dbReference type="Google" id="ProtNLM"/>
    </source>
</evidence>
<feature type="chain" id="PRO_5004168287" description="DUF2155 domain-containing protein" evidence="1">
    <location>
        <begin position="21"/>
        <end position="158"/>
    </location>
</feature>
<evidence type="ECO:0000256" key="1">
    <source>
        <dbReference type="SAM" id="SignalP"/>
    </source>
</evidence>
<evidence type="ECO:0000313" key="2">
    <source>
        <dbReference type="EMBL" id="ABI65555.1"/>
    </source>
</evidence>
<reference evidence="2 3" key="1">
    <citation type="submission" date="2006-08" db="EMBL/GenBank/DDBJ databases">
        <title>Complete sequence of Maricaulis maris MCS10.</title>
        <authorList>
            <consortium name="US DOE Joint Genome Institute"/>
            <person name="Copeland A."/>
            <person name="Lucas S."/>
            <person name="Lapidus A."/>
            <person name="Barry K."/>
            <person name="Detter J.C."/>
            <person name="Glavina del Rio T."/>
            <person name="Hammon N."/>
            <person name="Israni S."/>
            <person name="Dalin E."/>
            <person name="Tice H."/>
            <person name="Pitluck S."/>
            <person name="Saunders E."/>
            <person name="Brettin T."/>
            <person name="Bruce D."/>
            <person name="Han C."/>
            <person name="Tapia R."/>
            <person name="Gilna P."/>
            <person name="Schmutz J."/>
            <person name="Larimer F."/>
            <person name="Land M."/>
            <person name="Hauser L."/>
            <person name="Kyrpides N."/>
            <person name="Mikhailova N."/>
            <person name="Viollier P."/>
            <person name="Stephens C."/>
            <person name="Richardson P."/>
        </authorList>
    </citation>
    <scope>NUCLEOTIDE SEQUENCE [LARGE SCALE GENOMIC DNA]</scope>
    <source>
        <strain evidence="2 3">MCS10</strain>
    </source>
</reference>
<dbReference type="EMBL" id="CP000449">
    <property type="protein sequence ID" value="ABI65555.1"/>
    <property type="molecule type" value="Genomic_DNA"/>
</dbReference>
<gene>
    <name evidence="2" type="ordered locus">Mmar10_1263</name>
</gene>
<protein>
    <recommendedName>
        <fullName evidence="4">DUF2155 domain-containing protein</fullName>
    </recommendedName>
</protein>
<dbReference type="eggNOG" id="COG4765">
    <property type="taxonomic scope" value="Bacteria"/>
</dbReference>
<dbReference type="InterPro" id="IPR019225">
    <property type="entry name" value="DUF2155"/>
</dbReference>
<name>Q0AQ82_MARMM</name>
<organism evidence="2 3">
    <name type="scientific">Maricaulis maris (strain MCS10)</name>
    <name type="common">Caulobacter maris</name>
    <dbReference type="NCBI Taxonomy" id="394221"/>
    <lineage>
        <taxon>Bacteria</taxon>
        <taxon>Pseudomonadati</taxon>
        <taxon>Pseudomonadota</taxon>
        <taxon>Alphaproteobacteria</taxon>
        <taxon>Maricaulales</taxon>
        <taxon>Maricaulaceae</taxon>
        <taxon>Maricaulis</taxon>
    </lineage>
</organism>